<dbReference type="Gene3D" id="3.10.290.10">
    <property type="entry name" value="RNA-binding S4 domain"/>
    <property type="match status" value="1"/>
</dbReference>
<evidence type="ECO:0000256" key="2">
    <source>
        <dbReference type="ARBA" id="ARBA00029460"/>
    </source>
</evidence>
<feature type="domain" description="RNA-binding S4" evidence="4">
    <location>
        <begin position="1"/>
        <end position="62"/>
    </location>
</feature>
<reference evidence="5 6" key="1">
    <citation type="submission" date="2018-04" db="EMBL/GenBank/DDBJ databases">
        <title>Novel Campyloabacter and Helicobacter Species and Strains.</title>
        <authorList>
            <person name="Mannion A.J."/>
            <person name="Shen Z."/>
            <person name="Fox J.G."/>
        </authorList>
    </citation>
    <scope>NUCLEOTIDE SEQUENCE [LARGE SCALE GENOMIC DNA]</scope>
    <source>
        <strain evidence="5 6">MIT 99-5101</strain>
    </source>
</reference>
<dbReference type="GO" id="GO:0008168">
    <property type="term" value="F:methyltransferase activity"/>
    <property type="evidence" value="ECO:0007669"/>
    <property type="project" value="UniProtKB-KW"/>
</dbReference>
<comment type="similarity">
    <text evidence="2">Belongs to the TlyA family.</text>
</comment>
<dbReference type="GO" id="GO:0003723">
    <property type="term" value="F:RNA binding"/>
    <property type="evidence" value="ECO:0007669"/>
    <property type="project" value="UniProtKB-KW"/>
</dbReference>
<dbReference type="PANTHER" id="PTHR32319:SF0">
    <property type="entry name" value="BACTERIAL HEMOLYSIN-LIKE PROTEIN"/>
    <property type="match status" value="1"/>
</dbReference>
<dbReference type="EMBL" id="NXLS01000001">
    <property type="protein sequence ID" value="RDU64581.1"/>
    <property type="molecule type" value="Genomic_DNA"/>
</dbReference>
<dbReference type="AlphaFoldDB" id="A0A3D8IJ36"/>
<dbReference type="InterPro" id="IPR004538">
    <property type="entry name" value="Hemolysin_A/TlyA"/>
</dbReference>
<dbReference type="InterPro" id="IPR029063">
    <property type="entry name" value="SAM-dependent_MTases_sf"/>
</dbReference>
<dbReference type="Pfam" id="PF01479">
    <property type="entry name" value="S4"/>
    <property type="match status" value="1"/>
</dbReference>
<keyword evidence="1 3" id="KW-0694">RNA-binding</keyword>
<dbReference type="InterPro" id="IPR002877">
    <property type="entry name" value="RNA_MeTrfase_FtsJ_dom"/>
</dbReference>
<dbReference type="GO" id="GO:0032259">
    <property type="term" value="P:methylation"/>
    <property type="evidence" value="ECO:0007669"/>
    <property type="project" value="UniProtKB-KW"/>
</dbReference>
<dbReference type="InterPro" id="IPR047048">
    <property type="entry name" value="TlyA"/>
</dbReference>
<keyword evidence="6" id="KW-1185">Reference proteome</keyword>
<dbReference type="NCBIfam" id="TIGR00478">
    <property type="entry name" value="tly"/>
    <property type="match status" value="1"/>
</dbReference>
<dbReference type="CDD" id="cd02440">
    <property type="entry name" value="AdoMet_MTases"/>
    <property type="match status" value="1"/>
</dbReference>
<dbReference type="Pfam" id="PF01728">
    <property type="entry name" value="FtsJ"/>
    <property type="match status" value="1"/>
</dbReference>
<evidence type="ECO:0000313" key="5">
    <source>
        <dbReference type="EMBL" id="RDU64581.1"/>
    </source>
</evidence>
<dbReference type="SUPFAM" id="SSF53335">
    <property type="entry name" value="S-adenosyl-L-methionine-dependent methyltransferases"/>
    <property type="match status" value="1"/>
</dbReference>
<organism evidence="5 6">
    <name type="scientific">Helicobacter ganmani</name>
    <dbReference type="NCBI Taxonomy" id="60246"/>
    <lineage>
        <taxon>Bacteria</taxon>
        <taxon>Pseudomonadati</taxon>
        <taxon>Campylobacterota</taxon>
        <taxon>Epsilonproteobacteria</taxon>
        <taxon>Campylobacterales</taxon>
        <taxon>Helicobacteraceae</taxon>
        <taxon>Helicobacter</taxon>
    </lineage>
</organism>
<gene>
    <name evidence="5" type="ORF">CQA43_00375</name>
</gene>
<evidence type="ECO:0000256" key="3">
    <source>
        <dbReference type="PROSITE-ProRule" id="PRU00182"/>
    </source>
</evidence>
<dbReference type="CDD" id="cd00165">
    <property type="entry name" value="S4"/>
    <property type="match status" value="1"/>
</dbReference>
<evidence type="ECO:0000259" key="4">
    <source>
        <dbReference type="SMART" id="SM00363"/>
    </source>
</evidence>
<dbReference type="Gene3D" id="3.40.50.150">
    <property type="entry name" value="Vaccinia Virus protein VP39"/>
    <property type="match status" value="1"/>
</dbReference>
<dbReference type="Proteomes" id="UP000256650">
    <property type="component" value="Unassembled WGS sequence"/>
</dbReference>
<dbReference type="OrthoDB" id="9784736at2"/>
<dbReference type="InterPro" id="IPR002942">
    <property type="entry name" value="S4_RNA-bd"/>
</dbReference>
<protein>
    <submittedName>
        <fullName evidence="5">TlyA family rRNA (Cytidine-2'-O)-methyltransferase</fullName>
    </submittedName>
</protein>
<dbReference type="PROSITE" id="PS50889">
    <property type="entry name" value="S4"/>
    <property type="match status" value="1"/>
</dbReference>
<comment type="caution">
    <text evidence="5">The sequence shown here is derived from an EMBL/GenBank/DDBJ whole genome shotgun (WGS) entry which is preliminary data.</text>
</comment>
<keyword evidence="5" id="KW-0489">Methyltransferase</keyword>
<evidence type="ECO:0000313" key="6">
    <source>
        <dbReference type="Proteomes" id="UP000256650"/>
    </source>
</evidence>
<dbReference type="SMART" id="SM00363">
    <property type="entry name" value="S4"/>
    <property type="match status" value="1"/>
</dbReference>
<proteinExistence type="inferred from homology"/>
<dbReference type="PANTHER" id="PTHR32319">
    <property type="entry name" value="BACTERIAL HEMOLYSIN-LIKE PROTEIN"/>
    <property type="match status" value="1"/>
</dbReference>
<dbReference type="InterPro" id="IPR036986">
    <property type="entry name" value="S4_RNA-bd_sf"/>
</dbReference>
<dbReference type="SUPFAM" id="SSF55174">
    <property type="entry name" value="Alpha-L RNA-binding motif"/>
    <property type="match status" value="1"/>
</dbReference>
<evidence type="ECO:0000256" key="1">
    <source>
        <dbReference type="ARBA" id="ARBA00022884"/>
    </source>
</evidence>
<accession>A0A3D8IJ36</accession>
<keyword evidence="5" id="KW-0808">Transferase</keyword>
<sequence>MRLDIACVKLGLCESRNKAQSLIKKGKVCVNDKVCKRVSCEVSSCDSISFLESLCFVSRAGEKLHCFLESNPYLKQNFHRLNALDIGASTGGFSEVLLRLGVESLVCVDVGSNQLHKSLRENPRVRFYERTDIRNFARENQALQTFPLVVCDVSFISIKDILSAIKALASGLLILLFKPQFEVGVEAKRNKKGVLMESKSAKVALEQTLALLENKGFRILVCEESKVRGKEGNVEFFIACQTAKPSA</sequence>
<name>A0A3D8IJ36_9HELI</name>